<dbReference type="AlphaFoldDB" id="W6AMI4"/>
<dbReference type="PATRIC" id="fig|838561.3.peg.581"/>
<reference evidence="1 2" key="1">
    <citation type="submission" date="2013-09" db="EMBL/GenBank/DDBJ databases">
        <title>Complete genome sequence of Spiroplasma mirum suckling mouse cataract agent.</title>
        <authorList>
            <person name="Landry C.A."/>
            <person name="Bastian F.O."/>
            <person name="Thune R.L."/>
        </authorList>
    </citation>
    <scope>NUCLEOTIDE SEQUENCE [LARGE SCALE GENOMIC DNA]</scope>
    <source>
        <strain evidence="1 2">SMCA</strain>
    </source>
</reference>
<name>W6AMI4_9MOLU</name>
<accession>W6AMI4</accession>
<dbReference type="KEGG" id="smia:P344_02980"/>
<keyword evidence="2" id="KW-1185">Reference proteome</keyword>
<dbReference type="Proteomes" id="UP000019260">
    <property type="component" value="Chromosome"/>
</dbReference>
<evidence type="ECO:0000313" key="2">
    <source>
        <dbReference type="Proteomes" id="UP000019260"/>
    </source>
</evidence>
<organism evidence="1 2">
    <name type="scientific">Spiroplasma mirum ATCC 29335</name>
    <dbReference type="NCBI Taxonomy" id="838561"/>
    <lineage>
        <taxon>Bacteria</taxon>
        <taxon>Bacillati</taxon>
        <taxon>Mycoplasmatota</taxon>
        <taxon>Mollicutes</taxon>
        <taxon>Entomoplasmatales</taxon>
        <taxon>Spiroplasmataceae</taxon>
        <taxon>Spiroplasma</taxon>
    </lineage>
</organism>
<gene>
    <name evidence="1" type="ORF">P344_02980</name>
</gene>
<protein>
    <submittedName>
        <fullName evidence="1">Uncharacterized protein</fullName>
    </submittedName>
</protein>
<sequence length="47" mass="5402">MLDISNLQDLKPTSLTKQTLNISILLLTNNNWLIVNETGTNWLLYNN</sequence>
<evidence type="ECO:0000313" key="1">
    <source>
        <dbReference type="EMBL" id="AHI57940.1"/>
    </source>
</evidence>
<dbReference type="EMBL" id="CP006720">
    <property type="protein sequence ID" value="AHI57940.1"/>
    <property type="molecule type" value="Genomic_DNA"/>
</dbReference>
<proteinExistence type="predicted"/>
<dbReference type="HOGENOM" id="CLU_3173363_0_0_14"/>